<feature type="repeat" description="WD" evidence="13">
    <location>
        <begin position="538"/>
        <end position="569"/>
    </location>
</feature>
<evidence type="ECO:0000259" key="15">
    <source>
        <dbReference type="Pfam" id="PF08614"/>
    </source>
</evidence>
<keyword evidence="6 13" id="KW-0853">WD repeat</keyword>
<evidence type="ECO:0000256" key="4">
    <source>
        <dbReference type="ARBA" id="ARBA00022448"/>
    </source>
</evidence>
<name>A0A1A7XI22_9TELE</name>
<dbReference type="InterPro" id="IPR001680">
    <property type="entry name" value="WD40_rpt"/>
</dbReference>
<comment type="similarity">
    <text evidence="3">Belongs to the WD repeat ATG16 family.</text>
</comment>
<dbReference type="GO" id="GO:0034497">
    <property type="term" value="P:protein localization to phagophore assembly site"/>
    <property type="evidence" value="ECO:0007669"/>
    <property type="project" value="UniProtKB-ARBA"/>
</dbReference>
<dbReference type="CDD" id="cd22887">
    <property type="entry name" value="Atg16_CCD"/>
    <property type="match status" value="1"/>
</dbReference>
<keyword evidence="5" id="KW-0963">Cytoplasm</keyword>
<evidence type="ECO:0000256" key="14">
    <source>
        <dbReference type="SAM" id="MobiDB-lite"/>
    </source>
</evidence>
<evidence type="ECO:0000256" key="6">
    <source>
        <dbReference type="ARBA" id="ARBA00022574"/>
    </source>
</evidence>
<evidence type="ECO:0000256" key="13">
    <source>
        <dbReference type="PROSITE-ProRule" id="PRU00221"/>
    </source>
</evidence>
<dbReference type="Pfam" id="PF08614">
    <property type="entry name" value="ATG16"/>
    <property type="match status" value="1"/>
</dbReference>
<dbReference type="PANTHER" id="PTHR19878:SF6">
    <property type="entry name" value="AUTOPHAGY-RELATED PROTEIN 16-1"/>
    <property type="match status" value="1"/>
</dbReference>
<proteinExistence type="inferred from homology"/>
<evidence type="ECO:0000256" key="8">
    <source>
        <dbReference type="ARBA" id="ARBA00022927"/>
    </source>
</evidence>
<dbReference type="GO" id="GO:0042802">
    <property type="term" value="F:identical protein binding"/>
    <property type="evidence" value="ECO:0007669"/>
    <property type="project" value="UniProtKB-ARBA"/>
</dbReference>
<keyword evidence="4" id="KW-0813">Transport</keyword>
<dbReference type="GO" id="GO:0015031">
    <property type="term" value="P:protein transport"/>
    <property type="evidence" value="ECO:0007669"/>
    <property type="project" value="UniProtKB-KW"/>
</dbReference>
<organism evidence="16">
    <name type="scientific">Iconisemion striatum</name>
    <dbReference type="NCBI Taxonomy" id="60296"/>
    <lineage>
        <taxon>Eukaryota</taxon>
        <taxon>Metazoa</taxon>
        <taxon>Chordata</taxon>
        <taxon>Craniata</taxon>
        <taxon>Vertebrata</taxon>
        <taxon>Euteleostomi</taxon>
        <taxon>Actinopterygii</taxon>
        <taxon>Neopterygii</taxon>
        <taxon>Teleostei</taxon>
        <taxon>Neoteleostei</taxon>
        <taxon>Acanthomorphata</taxon>
        <taxon>Ovalentaria</taxon>
        <taxon>Atherinomorphae</taxon>
        <taxon>Cyprinodontiformes</taxon>
        <taxon>Nothobranchiidae</taxon>
        <taxon>Iconisemion</taxon>
    </lineage>
</organism>
<evidence type="ECO:0000256" key="7">
    <source>
        <dbReference type="ARBA" id="ARBA00022737"/>
    </source>
</evidence>
<dbReference type="InterPro" id="IPR020472">
    <property type="entry name" value="WD40_PAC1"/>
</dbReference>
<feature type="compositionally biased region" description="Acidic residues" evidence="14">
    <location>
        <begin position="231"/>
        <end position="240"/>
    </location>
</feature>
<feature type="region of interest" description="Disordered" evidence="14">
    <location>
        <begin position="197"/>
        <end position="273"/>
    </location>
</feature>
<dbReference type="GO" id="GO:0043495">
    <property type="term" value="F:protein-membrane adaptor activity"/>
    <property type="evidence" value="ECO:0007669"/>
    <property type="project" value="TreeGrafter"/>
</dbReference>
<dbReference type="PROSITE" id="PS50082">
    <property type="entry name" value="WD_REPEATS_2"/>
    <property type="match status" value="5"/>
</dbReference>
<evidence type="ECO:0000256" key="2">
    <source>
        <dbReference type="ARBA" id="ARBA00004623"/>
    </source>
</evidence>
<dbReference type="FunFam" id="2.130.10.10:FF:000607">
    <property type="entry name" value="Autophagy related 16 like 1"/>
    <property type="match status" value="1"/>
</dbReference>
<protein>
    <recommendedName>
        <fullName evidence="12">APG16-like 1</fullName>
    </recommendedName>
</protein>
<evidence type="ECO:0000256" key="11">
    <source>
        <dbReference type="ARBA" id="ARBA00023136"/>
    </source>
</evidence>
<feature type="repeat" description="WD" evidence="13">
    <location>
        <begin position="316"/>
        <end position="349"/>
    </location>
</feature>
<dbReference type="GO" id="GO:0016237">
    <property type="term" value="P:microautophagy"/>
    <property type="evidence" value="ECO:0007669"/>
    <property type="project" value="UniProtKB-ARBA"/>
</dbReference>
<dbReference type="PANTHER" id="PTHR19878">
    <property type="entry name" value="AUTOPHAGY PROTEIN 16-LIKE"/>
    <property type="match status" value="1"/>
</dbReference>
<evidence type="ECO:0000256" key="5">
    <source>
        <dbReference type="ARBA" id="ARBA00022490"/>
    </source>
</evidence>
<dbReference type="FunFam" id="1.20.5.170:FF:000039">
    <property type="entry name" value="Autophagy-related protein 16-1 isoform 1"/>
    <property type="match status" value="1"/>
</dbReference>
<evidence type="ECO:0000313" key="16">
    <source>
        <dbReference type="EMBL" id="SBP17751.1"/>
    </source>
</evidence>
<feature type="repeat" description="WD" evidence="13">
    <location>
        <begin position="402"/>
        <end position="443"/>
    </location>
</feature>
<keyword evidence="8" id="KW-0653">Protein transport</keyword>
<feature type="compositionally biased region" description="Basic and acidic residues" evidence="14">
    <location>
        <begin position="197"/>
        <end position="225"/>
    </location>
</feature>
<evidence type="ECO:0000256" key="9">
    <source>
        <dbReference type="ARBA" id="ARBA00023006"/>
    </source>
</evidence>
<dbReference type="SUPFAM" id="SSF50978">
    <property type="entry name" value="WD40 repeat-like"/>
    <property type="match status" value="1"/>
</dbReference>
<dbReference type="InterPro" id="IPR045160">
    <property type="entry name" value="ATG16"/>
</dbReference>
<gene>
    <name evidence="16" type="primary">ATG16L1</name>
</gene>
<keyword evidence="10" id="KW-0175">Coiled coil</keyword>
<dbReference type="GO" id="GO:0034045">
    <property type="term" value="C:phagophore assembly site membrane"/>
    <property type="evidence" value="ECO:0007669"/>
    <property type="project" value="UniProtKB-SubCell"/>
</dbReference>
<keyword evidence="11" id="KW-0472">Membrane</keyword>
<dbReference type="FunFam" id="2.130.10.10:FF:000155">
    <property type="entry name" value="Autophagy-related protein 16-1 isoform 1"/>
    <property type="match status" value="1"/>
</dbReference>
<evidence type="ECO:0000256" key="1">
    <source>
        <dbReference type="ARBA" id="ARBA00004496"/>
    </source>
</evidence>
<dbReference type="InterPro" id="IPR015943">
    <property type="entry name" value="WD40/YVTN_repeat-like_dom_sf"/>
</dbReference>
<comment type="subcellular location">
    <subcellularLocation>
        <location evidence="1">Cytoplasm</location>
    </subcellularLocation>
    <subcellularLocation>
        <location evidence="2">Preautophagosomal structure membrane</location>
        <topology evidence="2">Peripheral membrane protein</topology>
    </subcellularLocation>
</comment>
<keyword evidence="7" id="KW-0677">Repeat</keyword>
<dbReference type="InterPro" id="IPR019775">
    <property type="entry name" value="WD40_repeat_CS"/>
</dbReference>
<dbReference type="PROSITE" id="PS00678">
    <property type="entry name" value="WD_REPEATS_1"/>
    <property type="match status" value="3"/>
</dbReference>
<sequence>MAERRMECTWKRHISEQLKLRDRIQRHTFEEIVHQYNRLLEKSDLQNVLTERYQVDKYEVQRGHEASPSDPSRGELQQQELAQMKIRHQEELTELHKKRGELAQSVIELNNQIQQKDKEIQSNEARMLEYQQQIERLEGDCRELKTSLQELEQANQTLKDEYDALQITFSALEEKLRKTTEDNQELVSRWMAEKAQEANRLNAENEKDSRRRQAKLQKELADAAKEPLPIEPDDDIEVLAEDGGKGAGETSPSRPIGRTLSRKAGQQPPGGLLDSISNMFVRRRSVNSFSTSPETTEPPSGVCAEVRVPSTALHVFDAHDGEVNAVRFSPGSRLLATGGMDRRVKLWEVVAGRCEPKGALTGSNAGITSIEFDSAGSFLLAASNDFASRIWTVDDYRLRHTLTGHSGKVLSARFLLDNARIVSGSYDRTLKLWDLRSKVCMKTVFAGSSCNDIVCTEQCVMSGHFDKKVRFWDIRAESIVRDIELMGRVTSLDLNHDRSELLTCSRDDLLKIIDLRTNSVRQTFSAQGFKCGADWTRVTFSPDGSYVAGGSADGALYVWNVLTGKVDRTLDRNHNSAINSVSWSPSGVYVASVEKGSKAILWSDL</sequence>
<dbReference type="Gene3D" id="2.130.10.10">
    <property type="entry name" value="YVTN repeat-like/Quinoprotein amine dehydrogenase"/>
    <property type="match status" value="3"/>
</dbReference>
<reference evidence="16" key="2">
    <citation type="submission" date="2016-06" db="EMBL/GenBank/DDBJ databases">
        <title>The genome of a short-lived fish provides insights into sex chromosome evolution and the genetic control of aging.</title>
        <authorList>
            <person name="Reichwald K."/>
            <person name="Felder M."/>
            <person name="Petzold A."/>
            <person name="Koch P."/>
            <person name="Groth M."/>
            <person name="Platzer M."/>
        </authorList>
    </citation>
    <scope>NUCLEOTIDE SEQUENCE</scope>
    <source>
        <tissue evidence="16">Brain</tissue>
    </source>
</reference>
<dbReference type="PROSITE" id="PS50294">
    <property type="entry name" value="WD_REPEATS_REGION"/>
    <property type="match status" value="4"/>
</dbReference>
<dbReference type="EMBL" id="HADW01016351">
    <property type="protein sequence ID" value="SBP17751.1"/>
    <property type="molecule type" value="Transcribed_RNA"/>
</dbReference>
<dbReference type="Gene3D" id="1.20.5.170">
    <property type="match status" value="1"/>
</dbReference>
<dbReference type="CDD" id="cd00200">
    <property type="entry name" value="WD40"/>
    <property type="match status" value="1"/>
</dbReference>
<dbReference type="InterPro" id="IPR013923">
    <property type="entry name" value="Autophagy-rel_prot_16_dom"/>
</dbReference>
<dbReference type="InterPro" id="IPR036322">
    <property type="entry name" value="WD40_repeat_dom_sf"/>
</dbReference>
<evidence type="ECO:0000256" key="3">
    <source>
        <dbReference type="ARBA" id="ARBA00009271"/>
    </source>
</evidence>
<evidence type="ECO:0000256" key="10">
    <source>
        <dbReference type="ARBA" id="ARBA00023054"/>
    </source>
</evidence>
<dbReference type="FunFam" id="2.130.10.10:FF:000337">
    <property type="entry name" value="ATG16 autophagy related 16-like 1 (S. cerevisiae)"/>
    <property type="match status" value="1"/>
</dbReference>
<dbReference type="Pfam" id="PF00400">
    <property type="entry name" value="WD40"/>
    <property type="match status" value="6"/>
</dbReference>
<dbReference type="PRINTS" id="PR00320">
    <property type="entry name" value="GPROTEINBRPT"/>
</dbReference>
<dbReference type="AlphaFoldDB" id="A0A1A7XI22"/>
<evidence type="ECO:0000256" key="12">
    <source>
        <dbReference type="ARBA" id="ARBA00076334"/>
    </source>
</evidence>
<accession>A0A1A7XI22</accession>
<feature type="repeat" description="WD" evidence="13">
    <location>
        <begin position="571"/>
        <end position="605"/>
    </location>
</feature>
<dbReference type="GO" id="GO:0000421">
    <property type="term" value="C:autophagosome membrane"/>
    <property type="evidence" value="ECO:0007669"/>
    <property type="project" value="TreeGrafter"/>
</dbReference>
<dbReference type="GO" id="GO:0034274">
    <property type="term" value="C:Atg12-Atg5-Atg16 complex"/>
    <property type="evidence" value="ECO:0007669"/>
    <property type="project" value="UniProtKB-ARBA"/>
</dbReference>
<reference evidence="16" key="1">
    <citation type="submission" date="2016-05" db="EMBL/GenBank/DDBJ databases">
        <authorList>
            <person name="Lavstsen T."/>
            <person name="Jespersen J.S."/>
        </authorList>
    </citation>
    <scope>NUCLEOTIDE SEQUENCE</scope>
    <source>
        <tissue evidence="16">Brain</tissue>
    </source>
</reference>
<dbReference type="SMART" id="SM00320">
    <property type="entry name" value="WD40"/>
    <property type="match status" value="7"/>
</dbReference>
<keyword evidence="9" id="KW-0072">Autophagy</keyword>
<feature type="repeat" description="WD" evidence="13">
    <location>
        <begin position="360"/>
        <end position="401"/>
    </location>
</feature>
<feature type="domain" description="Autophagy-related protein 16" evidence="15">
    <location>
        <begin position="13"/>
        <end position="202"/>
    </location>
</feature>
<dbReference type="GO" id="GO:0005829">
    <property type="term" value="C:cytosol"/>
    <property type="evidence" value="ECO:0007669"/>
    <property type="project" value="UniProtKB-ARBA"/>
</dbReference>